<dbReference type="InterPro" id="IPR014030">
    <property type="entry name" value="Ketoacyl_synth_N"/>
</dbReference>
<evidence type="ECO:0000256" key="1">
    <source>
        <dbReference type="ARBA" id="ARBA00008467"/>
    </source>
</evidence>
<accession>A0A2A2CY90</accession>
<dbReference type="EMBL" id="NSJV01000581">
    <property type="protein sequence ID" value="PAU45178.1"/>
    <property type="molecule type" value="Genomic_DNA"/>
</dbReference>
<dbReference type="Pfam" id="PF02801">
    <property type="entry name" value="Ketoacyl-synt_C"/>
    <property type="match status" value="1"/>
</dbReference>
<dbReference type="RefSeq" id="WP_095584252.1">
    <property type="nucleotide sequence ID" value="NZ_JAJQQQ010000018.1"/>
</dbReference>
<dbReference type="Proteomes" id="UP000218944">
    <property type="component" value="Unassembled WGS sequence"/>
</dbReference>
<evidence type="ECO:0000259" key="4">
    <source>
        <dbReference type="PROSITE" id="PS52004"/>
    </source>
</evidence>
<name>A0A2A2CY90_9ACTN</name>
<keyword evidence="2 3" id="KW-0808">Transferase</keyword>
<dbReference type="CDD" id="cd00834">
    <property type="entry name" value="KAS_I_II"/>
    <property type="match status" value="1"/>
</dbReference>
<dbReference type="SMART" id="SM00825">
    <property type="entry name" value="PKS_KS"/>
    <property type="match status" value="1"/>
</dbReference>
<dbReference type="InterPro" id="IPR020841">
    <property type="entry name" value="PKS_Beta-ketoAc_synthase_dom"/>
</dbReference>
<dbReference type="Gene3D" id="3.40.47.10">
    <property type="match status" value="2"/>
</dbReference>
<protein>
    <submittedName>
        <fullName evidence="5">3-oxoacyl-ACP synthase</fullName>
    </submittedName>
</protein>
<proteinExistence type="inferred from homology"/>
<dbReference type="NCBIfam" id="NF005589">
    <property type="entry name" value="PRK07314.1"/>
    <property type="match status" value="1"/>
</dbReference>
<evidence type="ECO:0000313" key="6">
    <source>
        <dbReference type="Proteomes" id="UP000218944"/>
    </source>
</evidence>
<dbReference type="AlphaFoldDB" id="A0A2A2CY90"/>
<dbReference type="InterPro" id="IPR000794">
    <property type="entry name" value="Beta-ketoacyl_synthase"/>
</dbReference>
<evidence type="ECO:0000313" key="5">
    <source>
        <dbReference type="EMBL" id="PAU45178.1"/>
    </source>
</evidence>
<dbReference type="GO" id="GO:0006633">
    <property type="term" value="P:fatty acid biosynthetic process"/>
    <property type="evidence" value="ECO:0007669"/>
    <property type="project" value="TreeGrafter"/>
</dbReference>
<evidence type="ECO:0000256" key="3">
    <source>
        <dbReference type="RuleBase" id="RU003694"/>
    </source>
</evidence>
<feature type="domain" description="Ketosynthase family 3 (KS3)" evidence="4">
    <location>
        <begin position="6"/>
        <end position="409"/>
    </location>
</feature>
<dbReference type="SUPFAM" id="SSF53901">
    <property type="entry name" value="Thiolase-like"/>
    <property type="match status" value="2"/>
</dbReference>
<comment type="caution">
    <text evidence="5">The sequence shown here is derived from an EMBL/GenBank/DDBJ whole genome shotgun (WGS) entry which is preliminary data.</text>
</comment>
<dbReference type="GO" id="GO:0004315">
    <property type="term" value="F:3-oxoacyl-[acyl-carrier-protein] synthase activity"/>
    <property type="evidence" value="ECO:0007669"/>
    <property type="project" value="TreeGrafter"/>
</dbReference>
<reference evidence="5 6" key="1">
    <citation type="submission" date="2017-08" db="EMBL/GenBank/DDBJ databases">
        <title>Genome sequence of Streptomyces albireticuli NRRL B-1670.</title>
        <authorList>
            <person name="Graham D.E."/>
            <person name="Mahan K.M."/>
            <person name="Klingeman D.M."/>
            <person name="Hettich R.L."/>
            <person name="Parry R.J."/>
            <person name="Spain J.C."/>
        </authorList>
    </citation>
    <scope>NUCLEOTIDE SEQUENCE [LARGE SCALE GENOMIC DNA]</scope>
    <source>
        <strain evidence="5 6">NRRL B-1670</strain>
    </source>
</reference>
<dbReference type="InterPro" id="IPR014031">
    <property type="entry name" value="Ketoacyl_synth_C"/>
</dbReference>
<dbReference type="PROSITE" id="PS52004">
    <property type="entry name" value="KS3_2"/>
    <property type="match status" value="1"/>
</dbReference>
<dbReference type="Pfam" id="PF00109">
    <property type="entry name" value="ketoacyl-synt"/>
    <property type="match status" value="1"/>
</dbReference>
<dbReference type="PANTHER" id="PTHR11712">
    <property type="entry name" value="POLYKETIDE SYNTHASE-RELATED"/>
    <property type="match status" value="1"/>
</dbReference>
<keyword evidence="6" id="KW-1185">Reference proteome</keyword>
<dbReference type="PANTHER" id="PTHR11712:SF347">
    <property type="entry name" value="BETA KETOACYL-ACYL CARRIER PROTEIN SYNTHASE"/>
    <property type="match status" value="1"/>
</dbReference>
<sequence>MAVSRVFDAAVTGFGMLTSAGADASSTWEMICRGAPTASTDHTLTGLAVDFSCRVENLDRSSPAERRHTRTQARASRLAVRAAREAVRQAGLGAGRWESARVAVVVGTGIGGLAAYEEQHRRFLEHGARSVYPLGVLQAVPSMPAAHVAADLGTTGPNLMVGSTCASGTTAIGVARDLLRSGSCDVAVAGGAEAALTPVTVAGFDRLALLSRRSDSPQKASRPFDADRDGFVLGEGAGFMVLERPQDAHARRAPVHAWISGYGATSDGCHVTAPRPGGQQAEQAIRAALADADLKPDDIGHVNAHGTGSLAGDLIEARVITRVFPEEAVVTSVKGTIGHTVGASGAIDAVCAVFTVAQGIVPPTVNHERPDPAVRLDVVTTAPRPLPLPAVTSNSFGLGGHNAVLVITAA</sequence>
<organism evidence="5 6">
    <name type="scientific">Streptomyces albireticuli</name>
    <dbReference type="NCBI Taxonomy" id="1940"/>
    <lineage>
        <taxon>Bacteria</taxon>
        <taxon>Bacillati</taxon>
        <taxon>Actinomycetota</taxon>
        <taxon>Actinomycetes</taxon>
        <taxon>Kitasatosporales</taxon>
        <taxon>Streptomycetaceae</taxon>
        <taxon>Streptomyces</taxon>
    </lineage>
</organism>
<gene>
    <name evidence="5" type="ORF">CK936_30945</name>
</gene>
<evidence type="ECO:0000256" key="2">
    <source>
        <dbReference type="ARBA" id="ARBA00022679"/>
    </source>
</evidence>
<dbReference type="InterPro" id="IPR016039">
    <property type="entry name" value="Thiolase-like"/>
</dbReference>
<comment type="similarity">
    <text evidence="1 3">Belongs to the thiolase-like superfamily. Beta-ketoacyl-ACP synthases family.</text>
</comment>